<organism evidence="1 2">
    <name type="scientific">Paramylibacter ulvae</name>
    <dbReference type="NCBI Taxonomy" id="1651968"/>
    <lineage>
        <taxon>Bacteria</taxon>
        <taxon>Pseudomonadati</taxon>
        <taxon>Pseudomonadota</taxon>
        <taxon>Alphaproteobacteria</taxon>
        <taxon>Rhodobacterales</taxon>
        <taxon>Paracoccaceae</taxon>
        <taxon>Paramylibacter</taxon>
    </lineage>
</organism>
<accession>A0ABQ3CW98</accession>
<evidence type="ECO:0008006" key="3">
    <source>
        <dbReference type="Google" id="ProtNLM"/>
    </source>
</evidence>
<dbReference type="EMBL" id="BMZF01000001">
    <property type="protein sequence ID" value="GHA44249.1"/>
    <property type="molecule type" value="Genomic_DNA"/>
</dbReference>
<dbReference type="Gene3D" id="1.10.10.1260">
    <property type="entry name" value="Envelope glycoprotein gp160, DUF2291, helical domain"/>
    <property type="match status" value="1"/>
</dbReference>
<proteinExistence type="predicted"/>
<dbReference type="Pfam" id="PF10054">
    <property type="entry name" value="DUF2291"/>
    <property type="match status" value="1"/>
</dbReference>
<keyword evidence="2" id="KW-1185">Reference proteome</keyword>
<dbReference type="RefSeq" id="WP_189639098.1">
    <property type="nucleotide sequence ID" value="NZ_BMZF01000001.1"/>
</dbReference>
<dbReference type="Gene3D" id="2.40.50.420">
    <property type="entry name" value="Envelope glycoprotein gp160, DUF2291, alpha/beta domain"/>
    <property type="match status" value="1"/>
</dbReference>
<dbReference type="PIRSF" id="PIRSF033535">
    <property type="entry name" value="UCP033535_plp"/>
    <property type="match status" value="1"/>
</dbReference>
<evidence type="ECO:0000313" key="1">
    <source>
        <dbReference type="EMBL" id="GHA44249.1"/>
    </source>
</evidence>
<dbReference type="Proteomes" id="UP000634455">
    <property type="component" value="Unassembled WGS sequence"/>
</dbReference>
<reference evidence="2" key="1">
    <citation type="journal article" date="2019" name="Int. J. Syst. Evol. Microbiol.">
        <title>The Global Catalogue of Microorganisms (GCM) 10K type strain sequencing project: providing services to taxonomists for standard genome sequencing and annotation.</title>
        <authorList>
            <consortium name="The Broad Institute Genomics Platform"/>
            <consortium name="The Broad Institute Genome Sequencing Center for Infectious Disease"/>
            <person name="Wu L."/>
            <person name="Ma J."/>
        </authorList>
    </citation>
    <scope>NUCLEOTIDE SEQUENCE [LARGE SCALE GENOMIC DNA]</scope>
    <source>
        <strain evidence="2">KCTC 32465</strain>
    </source>
</reference>
<dbReference type="PROSITE" id="PS51257">
    <property type="entry name" value="PROKAR_LIPOPROTEIN"/>
    <property type="match status" value="1"/>
</dbReference>
<dbReference type="InterPro" id="IPR014582">
    <property type="entry name" value="UCP033535_lipo"/>
</dbReference>
<evidence type="ECO:0000313" key="2">
    <source>
        <dbReference type="Proteomes" id="UP000634455"/>
    </source>
</evidence>
<name>A0ABQ3CW98_9RHOB</name>
<gene>
    <name evidence="1" type="ORF">GCM10008927_06280</name>
</gene>
<comment type="caution">
    <text evidence="1">The sequence shown here is derived from an EMBL/GenBank/DDBJ whole genome shotgun (WGS) entry which is preliminary data.</text>
</comment>
<sequence length="216" mass="23447">MRVIGVIPLIVLSLVNAVSGCKVVRNPSPEAKNAAQTDQSDEARMANYAQEIWEPKVLPAVQENLVPLLELRKILDQDIEKAGNAHGLRPEGEANLWNFAVSGTGKIIEAKTKSKAAKLQVDTDADGIADVTVQLGPIIRGTAFRDAMPFINFSDFRDQIEYAKLARAMNDLAHRGITIPEGDVVGQTVTFEGVYTLNNPTDKPEIVPVSVIYGAQ</sequence>
<dbReference type="InterPro" id="IPR036215">
    <property type="entry name" value="TM0957-like_sf"/>
</dbReference>
<protein>
    <recommendedName>
        <fullName evidence="3">Periplasmic lipoprotein</fullName>
    </recommendedName>
</protein>
<dbReference type="SUPFAM" id="SSF141318">
    <property type="entry name" value="TM0957-like"/>
    <property type="match status" value="1"/>
</dbReference>